<gene>
    <name evidence="1" type="ORF">OUZ56_022704</name>
</gene>
<comment type="caution">
    <text evidence="1">The sequence shown here is derived from an EMBL/GenBank/DDBJ whole genome shotgun (WGS) entry which is preliminary data.</text>
</comment>
<keyword evidence="2" id="KW-1185">Reference proteome</keyword>
<protein>
    <submittedName>
        <fullName evidence="1">Uncharacterized protein</fullName>
    </submittedName>
</protein>
<reference evidence="1 2" key="1">
    <citation type="journal article" date="2023" name="Nucleic Acids Res.">
        <title>The hologenome of Daphnia magna reveals possible DNA methylation and microbiome-mediated evolution of the host genome.</title>
        <authorList>
            <person name="Chaturvedi A."/>
            <person name="Li X."/>
            <person name="Dhandapani V."/>
            <person name="Marshall H."/>
            <person name="Kissane S."/>
            <person name="Cuenca-Cambronero M."/>
            <person name="Asole G."/>
            <person name="Calvet F."/>
            <person name="Ruiz-Romero M."/>
            <person name="Marangio P."/>
            <person name="Guigo R."/>
            <person name="Rago D."/>
            <person name="Mirbahai L."/>
            <person name="Eastwood N."/>
            <person name="Colbourne J.K."/>
            <person name="Zhou J."/>
            <person name="Mallon E."/>
            <person name="Orsini L."/>
        </authorList>
    </citation>
    <scope>NUCLEOTIDE SEQUENCE [LARGE SCALE GENOMIC DNA]</scope>
    <source>
        <strain evidence="1">LRV0_1</strain>
    </source>
</reference>
<dbReference type="Proteomes" id="UP001234178">
    <property type="component" value="Unassembled WGS sequence"/>
</dbReference>
<dbReference type="EMBL" id="JAOYFB010000039">
    <property type="protein sequence ID" value="KAK4029738.1"/>
    <property type="molecule type" value="Genomic_DNA"/>
</dbReference>
<organism evidence="1 2">
    <name type="scientific">Daphnia magna</name>
    <dbReference type="NCBI Taxonomy" id="35525"/>
    <lineage>
        <taxon>Eukaryota</taxon>
        <taxon>Metazoa</taxon>
        <taxon>Ecdysozoa</taxon>
        <taxon>Arthropoda</taxon>
        <taxon>Crustacea</taxon>
        <taxon>Branchiopoda</taxon>
        <taxon>Diplostraca</taxon>
        <taxon>Cladocera</taxon>
        <taxon>Anomopoda</taxon>
        <taxon>Daphniidae</taxon>
        <taxon>Daphnia</taxon>
    </lineage>
</organism>
<evidence type="ECO:0000313" key="1">
    <source>
        <dbReference type="EMBL" id="KAK4029738.1"/>
    </source>
</evidence>
<sequence>MKRELLNYLGEEFRPRVAPTGLASLSQSHFTLNSSVVNQTQRHTIAKWRKRVDSSARTHFLVVLCISFVPKRNKVATLLFFFFHTKSGKERKGAVEQRHIINHSSSRSSSSYCISRGVVRTLNKQIISNGKRKVYQGAQSSTSSTKQKQNALVSSTECAREEYDRPLSLELIHFCLYVCVQNEDISMQTTYDPPIRDDREEPHCPEVLRLTLLNSMGSTIFVEIVVNM</sequence>
<proteinExistence type="predicted"/>
<name>A0ABR0AXB2_9CRUS</name>
<evidence type="ECO:0000313" key="2">
    <source>
        <dbReference type="Proteomes" id="UP001234178"/>
    </source>
</evidence>
<accession>A0ABR0AXB2</accession>